<dbReference type="Proteomes" id="UP000887116">
    <property type="component" value="Unassembled WGS sequence"/>
</dbReference>
<feature type="non-terminal residue" evidence="4">
    <location>
        <position position="1"/>
    </location>
</feature>
<keyword evidence="5" id="KW-1185">Reference proteome</keyword>
<proteinExistence type="inferred from homology"/>
<dbReference type="PROSITE" id="PS00105">
    <property type="entry name" value="AA_TRANSFER_CLASS_1"/>
    <property type="match status" value="1"/>
</dbReference>
<evidence type="ECO:0000256" key="1">
    <source>
        <dbReference type="ARBA" id="ARBA00007441"/>
    </source>
</evidence>
<evidence type="ECO:0000313" key="4">
    <source>
        <dbReference type="EMBL" id="GFR19693.1"/>
    </source>
</evidence>
<dbReference type="OrthoDB" id="10262468at2759"/>
<name>A0A8X6HAA6_TRICU</name>
<dbReference type="CDD" id="cd00609">
    <property type="entry name" value="AAT_like"/>
    <property type="match status" value="1"/>
</dbReference>
<comment type="caution">
    <text evidence="4">The sequence shown here is derived from an EMBL/GenBank/DDBJ whole genome shotgun (WGS) entry which is preliminary data.</text>
</comment>
<dbReference type="SUPFAM" id="SSF53383">
    <property type="entry name" value="PLP-dependent transferases"/>
    <property type="match status" value="1"/>
</dbReference>
<organism evidence="4 5">
    <name type="scientific">Trichonephila clavata</name>
    <name type="common">Joro spider</name>
    <name type="synonym">Nephila clavata</name>
    <dbReference type="NCBI Taxonomy" id="2740835"/>
    <lineage>
        <taxon>Eukaryota</taxon>
        <taxon>Metazoa</taxon>
        <taxon>Ecdysozoa</taxon>
        <taxon>Arthropoda</taxon>
        <taxon>Chelicerata</taxon>
        <taxon>Arachnida</taxon>
        <taxon>Araneae</taxon>
        <taxon>Araneomorphae</taxon>
        <taxon>Entelegynae</taxon>
        <taxon>Araneoidea</taxon>
        <taxon>Nephilidae</taxon>
        <taxon>Trichonephila</taxon>
    </lineage>
</organism>
<evidence type="ECO:0000259" key="3">
    <source>
        <dbReference type="Pfam" id="PF00155"/>
    </source>
</evidence>
<dbReference type="PANTHER" id="PTHR43795:SF39">
    <property type="entry name" value="AMINOTRANSFERASE CLASS I_CLASSII DOMAIN-CONTAINING PROTEIN"/>
    <property type="match status" value="1"/>
</dbReference>
<keyword evidence="2" id="KW-0663">Pyridoxal phosphate</keyword>
<evidence type="ECO:0000313" key="5">
    <source>
        <dbReference type="Proteomes" id="UP000887116"/>
    </source>
</evidence>
<protein>
    <submittedName>
        <fullName evidence="4">Probable inactive 1-aminocyclopropane-1-carboxylate synthase-like protein 2</fullName>
    </submittedName>
</protein>
<evidence type="ECO:0000256" key="2">
    <source>
        <dbReference type="ARBA" id="ARBA00022898"/>
    </source>
</evidence>
<accession>A0A8X6HAA6</accession>
<dbReference type="InterPro" id="IPR004838">
    <property type="entry name" value="NHTrfase_class1_PyrdxlP-BS"/>
</dbReference>
<dbReference type="GO" id="GO:0008483">
    <property type="term" value="F:transaminase activity"/>
    <property type="evidence" value="ECO:0007669"/>
    <property type="project" value="TreeGrafter"/>
</dbReference>
<dbReference type="PRINTS" id="PR00753">
    <property type="entry name" value="ACCSYNTHASE"/>
</dbReference>
<comment type="similarity">
    <text evidence="1">Belongs to the class-I pyridoxal-phosphate-dependent aminotransferase family.</text>
</comment>
<dbReference type="EMBL" id="BMAO01017972">
    <property type="protein sequence ID" value="GFR19693.1"/>
    <property type="molecule type" value="Genomic_DNA"/>
</dbReference>
<dbReference type="InterPro" id="IPR050478">
    <property type="entry name" value="Ethylene_sulfur-biosynth"/>
</dbReference>
<reference evidence="4" key="1">
    <citation type="submission" date="2020-07" db="EMBL/GenBank/DDBJ databases">
        <title>Multicomponent nature underlies the extraordinary mechanical properties of spider dragline silk.</title>
        <authorList>
            <person name="Kono N."/>
            <person name="Nakamura H."/>
            <person name="Mori M."/>
            <person name="Yoshida Y."/>
            <person name="Ohtoshi R."/>
            <person name="Malay A.D."/>
            <person name="Moran D.A.P."/>
            <person name="Tomita M."/>
            <person name="Numata K."/>
            <person name="Arakawa K."/>
        </authorList>
    </citation>
    <scope>NUCLEOTIDE SEQUENCE</scope>
</reference>
<dbReference type="Gene3D" id="3.40.640.10">
    <property type="entry name" value="Type I PLP-dependent aspartate aminotransferase-like (Major domain)"/>
    <property type="match status" value="1"/>
</dbReference>
<dbReference type="InterPro" id="IPR015424">
    <property type="entry name" value="PyrdxlP-dep_Trfase"/>
</dbReference>
<gene>
    <name evidence="4" type="primary">Accsl</name>
    <name evidence="4" type="ORF">TNCT_719671</name>
</gene>
<sequence length="195" mass="21941">MDIIAHCLADPEDVILSPSPVYGRVFTNIMQRAQVNLLPIPVFTKEESETPPVLTVEKVKKAYEDAIAKTLVVKAIFLINPHNPLGEIYTPELLLEIFTFCSEHNLHVIVDEIYALSTFEGSPEFHSTLKFPDLPNKEKVHVLYGISKDFGIAGLRVGVIHTQNKALQNCLKQLSVYQVIPFPIMDITARFIEDL</sequence>
<dbReference type="GO" id="GO:0006520">
    <property type="term" value="P:amino acid metabolic process"/>
    <property type="evidence" value="ECO:0007669"/>
    <property type="project" value="TreeGrafter"/>
</dbReference>
<feature type="domain" description="Aminotransferase class I/classII large" evidence="3">
    <location>
        <begin position="4"/>
        <end position="175"/>
    </location>
</feature>
<dbReference type="GO" id="GO:0030170">
    <property type="term" value="F:pyridoxal phosphate binding"/>
    <property type="evidence" value="ECO:0007669"/>
    <property type="project" value="InterPro"/>
</dbReference>
<dbReference type="InterPro" id="IPR015421">
    <property type="entry name" value="PyrdxlP-dep_Trfase_major"/>
</dbReference>
<dbReference type="AlphaFoldDB" id="A0A8X6HAA6"/>
<dbReference type="PANTHER" id="PTHR43795">
    <property type="entry name" value="BIFUNCTIONAL ASPARTATE AMINOTRANSFERASE AND GLUTAMATE/ASPARTATE-PREPHENATE AMINOTRANSFERASE-RELATED"/>
    <property type="match status" value="1"/>
</dbReference>
<dbReference type="Pfam" id="PF00155">
    <property type="entry name" value="Aminotran_1_2"/>
    <property type="match status" value="1"/>
</dbReference>
<dbReference type="InterPro" id="IPR004839">
    <property type="entry name" value="Aminotransferase_I/II_large"/>
</dbReference>